<evidence type="ECO:0000313" key="1">
    <source>
        <dbReference type="EMBL" id="MEK9500911.1"/>
    </source>
</evidence>
<sequence length="330" mass="36146">MDDDYTRGTRSLPLLEGGFDGRIGLTFLGVGGWLIETPRTQVLTAPLFSNPSIWRTGLGTIRADSTAIVDGLRRFGVDDLSGVTAILSGHAHYDHLMDVPWIAARLSPRARVLVNTTGQRTLAPIADSLGLDRSRIVDVSSFAADVEGGGTWIRLGPDVRLLPLRSDHAPHFAGLTLYDGTRGSDLVRPPRSAEEWLEGETLAFLLEVADAGGGRPVRIYVQDAVAREPWGFVPPRYAPVDLAILVPATYAEVDWHPEAILENTRARHVALGHWENFFAPPSADPEPVAFTLLPDFIARLRRAVSGDDSRWTLPMPGTRLELGRLRNDSR</sequence>
<evidence type="ECO:0000313" key="2">
    <source>
        <dbReference type="Proteomes" id="UP001484239"/>
    </source>
</evidence>
<dbReference type="Proteomes" id="UP001484239">
    <property type="component" value="Unassembled WGS sequence"/>
</dbReference>
<name>A0ABU9E848_9BACT</name>
<accession>A0ABU9E848</accession>
<protein>
    <recommendedName>
        <fullName evidence="3">MBL fold metallo-hydrolase</fullName>
    </recommendedName>
</protein>
<comment type="caution">
    <text evidence="1">The sequence shown here is derived from an EMBL/GenBank/DDBJ whole genome shotgun (WGS) entry which is preliminary data.</text>
</comment>
<proteinExistence type="predicted"/>
<evidence type="ECO:0008006" key="3">
    <source>
        <dbReference type="Google" id="ProtNLM"/>
    </source>
</evidence>
<reference evidence="1 2" key="1">
    <citation type="submission" date="2024-02" db="EMBL/GenBank/DDBJ databases">
        <title>A novel Gemmatimonadota bacterium.</title>
        <authorList>
            <person name="Du Z.-J."/>
            <person name="Ye Y.-Q."/>
        </authorList>
    </citation>
    <scope>NUCLEOTIDE SEQUENCE [LARGE SCALE GENOMIC DNA]</scope>
    <source>
        <strain evidence="1 2">DH-20</strain>
    </source>
</reference>
<organism evidence="1 2">
    <name type="scientific">Gaopeijia maritima</name>
    <dbReference type="NCBI Taxonomy" id="3119007"/>
    <lineage>
        <taxon>Bacteria</taxon>
        <taxon>Pseudomonadati</taxon>
        <taxon>Gemmatimonadota</taxon>
        <taxon>Longimicrobiia</taxon>
        <taxon>Gaopeijiales</taxon>
        <taxon>Gaopeijiaceae</taxon>
        <taxon>Gaopeijia</taxon>
    </lineage>
</organism>
<dbReference type="Gene3D" id="3.60.15.10">
    <property type="entry name" value="Ribonuclease Z/Hydroxyacylglutathione hydrolase-like"/>
    <property type="match status" value="1"/>
</dbReference>
<dbReference type="EMBL" id="JBBHLI010000003">
    <property type="protein sequence ID" value="MEK9500911.1"/>
    <property type="molecule type" value="Genomic_DNA"/>
</dbReference>
<keyword evidence="2" id="KW-1185">Reference proteome</keyword>
<gene>
    <name evidence="1" type="ORF">WI372_07985</name>
</gene>
<dbReference type="RefSeq" id="WP_405286724.1">
    <property type="nucleotide sequence ID" value="NZ_JBBHLI010000003.1"/>
</dbReference>
<dbReference type="InterPro" id="IPR036866">
    <property type="entry name" value="RibonucZ/Hydroxyglut_hydro"/>
</dbReference>
<dbReference type="SUPFAM" id="SSF56281">
    <property type="entry name" value="Metallo-hydrolase/oxidoreductase"/>
    <property type="match status" value="1"/>
</dbReference>